<evidence type="ECO:0000256" key="4">
    <source>
        <dbReference type="ARBA" id="ARBA00022759"/>
    </source>
</evidence>
<dbReference type="Pfam" id="PF06769">
    <property type="entry name" value="YoeB_toxin"/>
    <property type="match status" value="1"/>
</dbReference>
<dbReference type="NCBIfam" id="TIGR02116">
    <property type="entry name" value="toxin_Txe_YoeB"/>
    <property type="match status" value="1"/>
</dbReference>
<keyword evidence="2" id="KW-1277">Toxin-antitoxin system</keyword>
<keyword evidence="5" id="KW-0378">Hydrolase</keyword>
<evidence type="ECO:0000256" key="5">
    <source>
        <dbReference type="ARBA" id="ARBA00022801"/>
    </source>
</evidence>
<gene>
    <name evidence="8" type="ORF">BCAL_1168</name>
</gene>
<dbReference type="GO" id="GO:0004519">
    <property type="term" value="F:endonuclease activity"/>
    <property type="evidence" value="ECO:0007669"/>
    <property type="project" value="UniProtKB-KW"/>
</dbReference>
<comment type="similarity">
    <text evidence="1">Belongs to the YoeB family.</text>
</comment>
<dbReference type="EMBL" id="JGYS01000022">
    <property type="protein sequence ID" value="KFI51437.1"/>
    <property type="molecule type" value="Genomic_DNA"/>
</dbReference>
<evidence type="ECO:0000313" key="9">
    <source>
        <dbReference type="Proteomes" id="UP000029072"/>
    </source>
</evidence>
<dbReference type="SUPFAM" id="SSF143011">
    <property type="entry name" value="RelE-like"/>
    <property type="match status" value="1"/>
</dbReference>
<organism evidence="8 9">
    <name type="scientific">Bifidobacterium callitrichos DSM 23973</name>
    <dbReference type="NCBI Taxonomy" id="1437609"/>
    <lineage>
        <taxon>Bacteria</taxon>
        <taxon>Bacillati</taxon>
        <taxon>Actinomycetota</taxon>
        <taxon>Actinomycetes</taxon>
        <taxon>Bifidobacteriales</taxon>
        <taxon>Bifidobacteriaceae</taxon>
        <taxon>Bifidobacterium</taxon>
    </lineage>
</organism>
<dbReference type="InterPro" id="IPR035093">
    <property type="entry name" value="RelE/ParE_toxin_dom_sf"/>
</dbReference>
<dbReference type="Proteomes" id="UP000029072">
    <property type="component" value="Unassembled WGS sequence"/>
</dbReference>
<dbReference type="eggNOG" id="COG4115">
    <property type="taxonomic scope" value="Bacteria"/>
</dbReference>
<dbReference type="STRING" id="1437609.BCAL_1168"/>
<dbReference type="AlphaFoldDB" id="A0A086ZY37"/>
<dbReference type="GO" id="GO:0045892">
    <property type="term" value="P:negative regulation of DNA-templated transcription"/>
    <property type="evidence" value="ECO:0007669"/>
    <property type="project" value="TreeGrafter"/>
</dbReference>
<sequence>MLLCWTEDAWNDYLYWQSQDRKTLKRINTLIRDAMRTPFEGIGKPEPLKWELSGAWSRRIDSANRIIYTVSGDRLCILSARDHYQ</sequence>
<dbReference type="PANTHER" id="PTHR38039">
    <property type="entry name" value="TOXIN YOEB"/>
    <property type="match status" value="1"/>
</dbReference>
<keyword evidence="3" id="KW-0540">Nuclease</keyword>
<evidence type="ECO:0000256" key="7">
    <source>
        <dbReference type="ARBA" id="ARBA00050056"/>
    </source>
</evidence>
<protein>
    <recommendedName>
        <fullName evidence="7">Endoribonuclease YoeB</fullName>
    </recommendedName>
    <alternativeName>
        <fullName evidence="6">Putative mRNA interferase YoeB</fullName>
    </alternativeName>
</protein>
<dbReference type="RefSeq" id="WP_043165169.1">
    <property type="nucleotide sequence ID" value="NZ_JDUV01000005.1"/>
</dbReference>
<proteinExistence type="inferred from homology"/>
<keyword evidence="4" id="KW-0255">Endonuclease</keyword>
<dbReference type="Gene3D" id="3.30.2310.20">
    <property type="entry name" value="RelE-like"/>
    <property type="match status" value="1"/>
</dbReference>
<dbReference type="OrthoDB" id="9801102at2"/>
<dbReference type="InterPro" id="IPR009614">
    <property type="entry name" value="YoeB_toxin"/>
</dbReference>
<reference evidence="8 9" key="1">
    <citation type="submission" date="2014-03" db="EMBL/GenBank/DDBJ databases">
        <title>Genomics of Bifidobacteria.</title>
        <authorList>
            <person name="Ventura M."/>
            <person name="Milani C."/>
            <person name="Lugli G.A."/>
        </authorList>
    </citation>
    <scope>NUCLEOTIDE SEQUENCE [LARGE SCALE GENOMIC DNA]</scope>
    <source>
        <strain evidence="8 9">DSM 23973</strain>
    </source>
</reference>
<dbReference type="PANTHER" id="PTHR38039:SF1">
    <property type="entry name" value="TOXIN YOEB"/>
    <property type="match status" value="1"/>
</dbReference>
<comment type="caution">
    <text evidence="8">The sequence shown here is derived from an EMBL/GenBank/DDBJ whole genome shotgun (WGS) entry which is preliminary data.</text>
</comment>
<dbReference type="GO" id="GO:0016787">
    <property type="term" value="F:hydrolase activity"/>
    <property type="evidence" value="ECO:0007669"/>
    <property type="project" value="UniProtKB-KW"/>
</dbReference>
<evidence type="ECO:0000313" key="8">
    <source>
        <dbReference type="EMBL" id="KFI51437.1"/>
    </source>
</evidence>
<evidence type="ECO:0000256" key="1">
    <source>
        <dbReference type="ARBA" id="ARBA00008172"/>
    </source>
</evidence>
<evidence type="ECO:0000256" key="6">
    <source>
        <dbReference type="ARBA" id="ARBA00030388"/>
    </source>
</evidence>
<evidence type="ECO:0000256" key="2">
    <source>
        <dbReference type="ARBA" id="ARBA00022649"/>
    </source>
</evidence>
<accession>A0A086ZY37</accession>
<dbReference type="GO" id="GO:0006401">
    <property type="term" value="P:RNA catabolic process"/>
    <property type="evidence" value="ECO:0007669"/>
    <property type="project" value="InterPro"/>
</dbReference>
<evidence type="ECO:0000256" key="3">
    <source>
        <dbReference type="ARBA" id="ARBA00022722"/>
    </source>
</evidence>
<name>A0A086ZY37_9BIFI</name>